<protein>
    <submittedName>
        <fullName evidence="1">Uncharacterized protein</fullName>
    </submittedName>
</protein>
<sequence length="161" mass="18491">MSFESNNELFRTPPYCKTPSRFDPEVFEDDIPLLKLEVADPGKVLQLCEDLTERCTRHLEVKINKYMKSQSNASMVFLINLLTVSEEAVVQVVTDKLSETTISNIVEFKDHCFKCPEVLDLKIQGLINDVVPEDFRRSYDCSNFEYRKKGESDAEVVVVES</sequence>
<name>A0ABQ9ISL6_9CUCU</name>
<comment type="caution">
    <text evidence="1">The sequence shown here is derived from an EMBL/GenBank/DDBJ whole genome shotgun (WGS) entry which is preliminary data.</text>
</comment>
<organism evidence="1 2">
    <name type="scientific">Molorchus minor</name>
    <dbReference type="NCBI Taxonomy" id="1323400"/>
    <lineage>
        <taxon>Eukaryota</taxon>
        <taxon>Metazoa</taxon>
        <taxon>Ecdysozoa</taxon>
        <taxon>Arthropoda</taxon>
        <taxon>Hexapoda</taxon>
        <taxon>Insecta</taxon>
        <taxon>Pterygota</taxon>
        <taxon>Neoptera</taxon>
        <taxon>Endopterygota</taxon>
        <taxon>Coleoptera</taxon>
        <taxon>Polyphaga</taxon>
        <taxon>Cucujiformia</taxon>
        <taxon>Chrysomeloidea</taxon>
        <taxon>Cerambycidae</taxon>
        <taxon>Lamiinae</taxon>
        <taxon>Monochamini</taxon>
        <taxon>Molorchus</taxon>
    </lineage>
</organism>
<gene>
    <name evidence="1" type="ORF">NQ317_003803</name>
</gene>
<dbReference type="Proteomes" id="UP001162164">
    <property type="component" value="Unassembled WGS sequence"/>
</dbReference>
<dbReference type="EMBL" id="JAPWTJ010003083">
    <property type="protein sequence ID" value="KAJ8962989.1"/>
    <property type="molecule type" value="Genomic_DNA"/>
</dbReference>
<keyword evidence="2" id="KW-1185">Reference proteome</keyword>
<proteinExistence type="predicted"/>
<evidence type="ECO:0000313" key="1">
    <source>
        <dbReference type="EMBL" id="KAJ8962989.1"/>
    </source>
</evidence>
<accession>A0ABQ9ISL6</accession>
<reference evidence="1" key="1">
    <citation type="journal article" date="2023" name="Insect Mol. Biol.">
        <title>Genome sequencing provides insights into the evolution of gene families encoding plant cell wall-degrading enzymes in longhorned beetles.</title>
        <authorList>
            <person name="Shin N.R."/>
            <person name="Okamura Y."/>
            <person name="Kirsch R."/>
            <person name="Pauchet Y."/>
        </authorList>
    </citation>
    <scope>NUCLEOTIDE SEQUENCE</scope>
    <source>
        <strain evidence="1">MMC_N1</strain>
    </source>
</reference>
<evidence type="ECO:0000313" key="2">
    <source>
        <dbReference type="Proteomes" id="UP001162164"/>
    </source>
</evidence>